<evidence type="ECO:0000313" key="2">
    <source>
        <dbReference type="Proteomes" id="UP001370758"/>
    </source>
</evidence>
<dbReference type="EMBL" id="JAVHJL010000005">
    <property type="protein sequence ID" value="KAK6502794.1"/>
    <property type="molecule type" value="Genomic_DNA"/>
</dbReference>
<keyword evidence="2" id="KW-1185">Reference proteome</keyword>
<sequence>MPALTLSQPDASSAISTSTSYLAPDARAVKHPSKGRLWRLAGLHGIPAISSARSVVIPSTQSRGSLKRISTHGASRVIRNVIAVNARSARSR</sequence>
<evidence type="ECO:0000313" key="1">
    <source>
        <dbReference type="EMBL" id="KAK6502794.1"/>
    </source>
</evidence>
<dbReference type="AlphaFoldDB" id="A0AAV9W7I6"/>
<organism evidence="1 2">
    <name type="scientific">Arthrobotrys musiformis</name>
    <dbReference type="NCBI Taxonomy" id="47236"/>
    <lineage>
        <taxon>Eukaryota</taxon>
        <taxon>Fungi</taxon>
        <taxon>Dikarya</taxon>
        <taxon>Ascomycota</taxon>
        <taxon>Pezizomycotina</taxon>
        <taxon>Orbiliomycetes</taxon>
        <taxon>Orbiliales</taxon>
        <taxon>Orbiliaceae</taxon>
        <taxon>Arthrobotrys</taxon>
    </lineage>
</organism>
<dbReference type="Proteomes" id="UP001370758">
    <property type="component" value="Unassembled WGS sequence"/>
</dbReference>
<name>A0AAV9W7I6_9PEZI</name>
<comment type="caution">
    <text evidence="1">The sequence shown here is derived from an EMBL/GenBank/DDBJ whole genome shotgun (WGS) entry which is preliminary data.</text>
</comment>
<protein>
    <submittedName>
        <fullName evidence="1">Uncharacterized protein</fullName>
    </submittedName>
</protein>
<accession>A0AAV9W7I6</accession>
<gene>
    <name evidence="1" type="ORF">TWF481_007840</name>
</gene>
<proteinExistence type="predicted"/>
<reference evidence="1 2" key="1">
    <citation type="submission" date="2023-08" db="EMBL/GenBank/DDBJ databases">
        <authorList>
            <person name="Palmer J.M."/>
        </authorList>
    </citation>
    <scope>NUCLEOTIDE SEQUENCE [LARGE SCALE GENOMIC DNA]</scope>
    <source>
        <strain evidence="1 2">TWF481</strain>
    </source>
</reference>